<proteinExistence type="predicted"/>
<feature type="region of interest" description="Disordered" evidence="1">
    <location>
        <begin position="1"/>
        <end position="60"/>
    </location>
</feature>
<accession>A0ABQ9W3L0</accession>
<sequence length="112" mass="11838">MALLRARAWESAAAEQRPEAERRTTASGIVGSGAPGRRTLPFGAGAARGPPKRQRNLGVRARGRGRGALPLCLSFFSPYGVAGWDSAHFCSGSGPCPGHTCSQASQRWFVRS</sequence>
<name>A0ABQ9W3L0_SAGOE</name>
<gene>
    <name evidence="2" type="ORF">P7K49_005999</name>
</gene>
<organism evidence="2 3">
    <name type="scientific">Saguinus oedipus</name>
    <name type="common">Cotton-top tamarin</name>
    <name type="synonym">Oedipomidas oedipus</name>
    <dbReference type="NCBI Taxonomy" id="9490"/>
    <lineage>
        <taxon>Eukaryota</taxon>
        <taxon>Metazoa</taxon>
        <taxon>Chordata</taxon>
        <taxon>Craniata</taxon>
        <taxon>Vertebrata</taxon>
        <taxon>Euteleostomi</taxon>
        <taxon>Mammalia</taxon>
        <taxon>Eutheria</taxon>
        <taxon>Euarchontoglires</taxon>
        <taxon>Primates</taxon>
        <taxon>Haplorrhini</taxon>
        <taxon>Platyrrhini</taxon>
        <taxon>Cebidae</taxon>
        <taxon>Callitrichinae</taxon>
        <taxon>Saguinus</taxon>
    </lineage>
</organism>
<dbReference type="Proteomes" id="UP001266305">
    <property type="component" value="Unassembled WGS sequence"/>
</dbReference>
<evidence type="ECO:0000313" key="2">
    <source>
        <dbReference type="EMBL" id="KAK2115373.1"/>
    </source>
</evidence>
<protein>
    <submittedName>
        <fullName evidence="2">Uncharacterized protein</fullName>
    </submittedName>
</protein>
<evidence type="ECO:0000313" key="3">
    <source>
        <dbReference type="Proteomes" id="UP001266305"/>
    </source>
</evidence>
<evidence type="ECO:0000256" key="1">
    <source>
        <dbReference type="SAM" id="MobiDB-lite"/>
    </source>
</evidence>
<feature type="compositionally biased region" description="Basic residues" evidence="1">
    <location>
        <begin position="50"/>
        <end position="60"/>
    </location>
</feature>
<dbReference type="EMBL" id="JASSZA010000003">
    <property type="protein sequence ID" value="KAK2115373.1"/>
    <property type="molecule type" value="Genomic_DNA"/>
</dbReference>
<comment type="caution">
    <text evidence="2">The sequence shown here is derived from an EMBL/GenBank/DDBJ whole genome shotgun (WGS) entry which is preliminary data.</text>
</comment>
<keyword evidence="3" id="KW-1185">Reference proteome</keyword>
<reference evidence="2 3" key="1">
    <citation type="submission" date="2023-05" db="EMBL/GenBank/DDBJ databases">
        <title>B98-5 Cell Line De Novo Hybrid Assembly: An Optical Mapping Approach.</title>
        <authorList>
            <person name="Kananen K."/>
            <person name="Auerbach J.A."/>
            <person name="Kautto E."/>
            <person name="Blachly J.S."/>
        </authorList>
    </citation>
    <scope>NUCLEOTIDE SEQUENCE [LARGE SCALE GENOMIC DNA]</scope>
    <source>
        <strain evidence="2">B95-8</strain>
        <tissue evidence="2">Cell line</tissue>
    </source>
</reference>